<dbReference type="SUPFAM" id="SSF50630">
    <property type="entry name" value="Acid proteases"/>
    <property type="match status" value="1"/>
</dbReference>
<gene>
    <name evidence="1" type="ORF">L484_000886</name>
</gene>
<dbReference type="Proteomes" id="UP000030645">
    <property type="component" value="Unassembled WGS sequence"/>
</dbReference>
<dbReference type="InterPro" id="IPR021109">
    <property type="entry name" value="Peptidase_aspartic_dom_sf"/>
</dbReference>
<evidence type="ECO:0000313" key="1">
    <source>
        <dbReference type="EMBL" id="EXC41813.1"/>
    </source>
</evidence>
<keyword evidence="2" id="KW-1185">Reference proteome</keyword>
<organism evidence="1 2">
    <name type="scientific">Morus notabilis</name>
    <dbReference type="NCBI Taxonomy" id="981085"/>
    <lineage>
        <taxon>Eukaryota</taxon>
        <taxon>Viridiplantae</taxon>
        <taxon>Streptophyta</taxon>
        <taxon>Embryophyta</taxon>
        <taxon>Tracheophyta</taxon>
        <taxon>Spermatophyta</taxon>
        <taxon>Magnoliopsida</taxon>
        <taxon>eudicotyledons</taxon>
        <taxon>Gunneridae</taxon>
        <taxon>Pentapetalae</taxon>
        <taxon>rosids</taxon>
        <taxon>fabids</taxon>
        <taxon>Rosales</taxon>
        <taxon>Moraceae</taxon>
        <taxon>Moreae</taxon>
        <taxon>Morus</taxon>
    </lineage>
</organism>
<sequence>MDTGSSDLTWTQCKRCFKQKGRLFYLKISPTYKPTTRKTKECKYLGEYSDKPPLRFTCVRRRVRERNVAGTGEGSGDASQGGVYHTPFVIKGHLIHMGTTRSPKETLPLRLSPCFLHKGIPYSFQGLSLAVDSAMDEFFSGLPGDSLIFAQQCSNHNATAIAKTCHAVNGFDNQIFSLIKSFPIWKWMAKSDDTGASTVIFNSEGAAVVLKTFNI</sequence>
<evidence type="ECO:0000313" key="2">
    <source>
        <dbReference type="Proteomes" id="UP000030645"/>
    </source>
</evidence>
<reference evidence="2" key="1">
    <citation type="submission" date="2013-01" db="EMBL/GenBank/DDBJ databases">
        <title>Draft Genome Sequence of a Mulberry Tree, Morus notabilis C.K. Schneid.</title>
        <authorList>
            <person name="He N."/>
            <person name="Zhao S."/>
        </authorList>
    </citation>
    <scope>NUCLEOTIDE SEQUENCE</scope>
</reference>
<dbReference type="AlphaFoldDB" id="W9T1X5"/>
<protein>
    <submittedName>
        <fullName evidence="1">Uncharacterized protein</fullName>
    </submittedName>
</protein>
<name>W9T1X5_9ROSA</name>
<proteinExistence type="predicted"/>
<accession>W9T1X5</accession>
<dbReference type="EMBL" id="KE621863">
    <property type="protein sequence ID" value="EXC41813.1"/>
    <property type="molecule type" value="Genomic_DNA"/>
</dbReference>